<dbReference type="Proteomes" id="UP001358586">
    <property type="component" value="Chromosome 4"/>
</dbReference>
<comment type="caution">
    <text evidence="2">The sequence shown here is derived from an EMBL/GenBank/DDBJ whole genome shotgun (WGS) entry which is preliminary data.</text>
</comment>
<protein>
    <recommendedName>
        <fullName evidence="1">DUF4283 domain-containing protein</fullName>
    </recommendedName>
</protein>
<dbReference type="EMBL" id="JARKNE010000004">
    <property type="protein sequence ID" value="KAK5835386.1"/>
    <property type="molecule type" value="Genomic_DNA"/>
</dbReference>
<feature type="domain" description="DUF4283" evidence="1">
    <location>
        <begin position="41"/>
        <end position="104"/>
    </location>
</feature>
<gene>
    <name evidence="2" type="ORF">PVK06_011074</name>
</gene>
<reference evidence="2 3" key="1">
    <citation type="submission" date="2023-03" db="EMBL/GenBank/DDBJ databases">
        <title>WGS of Gossypium arboreum.</title>
        <authorList>
            <person name="Yu D."/>
        </authorList>
    </citation>
    <scope>NUCLEOTIDE SEQUENCE [LARGE SCALE GENOMIC DNA]</scope>
    <source>
        <tissue evidence="2">Leaf</tissue>
    </source>
</reference>
<proteinExistence type="predicted"/>
<accession>A0ABR0Q8S6</accession>
<organism evidence="2 3">
    <name type="scientific">Gossypium arboreum</name>
    <name type="common">Tree cotton</name>
    <name type="synonym">Gossypium nanking</name>
    <dbReference type="NCBI Taxonomy" id="29729"/>
    <lineage>
        <taxon>Eukaryota</taxon>
        <taxon>Viridiplantae</taxon>
        <taxon>Streptophyta</taxon>
        <taxon>Embryophyta</taxon>
        <taxon>Tracheophyta</taxon>
        <taxon>Spermatophyta</taxon>
        <taxon>Magnoliopsida</taxon>
        <taxon>eudicotyledons</taxon>
        <taxon>Gunneridae</taxon>
        <taxon>Pentapetalae</taxon>
        <taxon>rosids</taxon>
        <taxon>malvids</taxon>
        <taxon>Malvales</taxon>
        <taxon>Malvaceae</taxon>
        <taxon>Malvoideae</taxon>
        <taxon>Gossypium</taxon>
    </lineage>
</organism>
<evidence type="ECO:0000313" key="2">
    <source>
        <dbReference type="EMBL" id="KAK5835386.1"/>
    </source>
</evidence>
<dbReference type="Pfam" id="PF14111">
    <property type="entry name" value="DUF4283"/>
    <property type="match status" value="1"/>
</dbReference>
<dbReference type="InterPro" id="IPR025558">
    <property type="entry name" value="DUF4283"/>
</dbReference>
<keyword evidence="3" id="KW-1185">Reference proteome</keyword>
<evidence type="ECO:0000313" key="3">
    <source>
        <dbReference type="Proteomes" id="UP001358586"/>
    </source>
</evidence>
<sequence>MDLDYELEFDEGGINKSYINDVPAIDFSKRINYLLVKDMALTVVVKLLGKSIGFKTLQNRISNLWRPSKPFHLIDIDNGYYLVKFQNKKDYGNMLSQGLWIIFGQ</sequence>
<name>A0ABR0Q8S6_GOSAR</name>
<evidence type="ECO:0000259" key="1">
    <source>
        <dbReference type="Pfam" id="PF14111"/>
    </source>
</evidence>